<proteinExistence type="predicted"/>
<comment type="caution">
    <text evidence="2">The sequence shown here is derived from an EMBL/GenBank/DDBJ whole genome shotgun (WGS) entry which is preliminary data.</text>
</comment>
<feature type="transmembrane region" description="Helical" evidence="1">
    <location>
        <begin position="92"/>
        <end position="116"/>
    </location>
</feature>
<keyword evidence="1" id="KW-0812">Transmembrane</keyword>
<dbReference type="AlphaFoldDB" id="A0AAV5V567"/>
<sequence>LGSSLIMPSISDVYLSTVKRLSYGLLNGDDTEQTLDAKSIILSSSLSAVVLVVSLLITFPQYFPLWLCLLVDQCLLVYSIQQKHYRIVSMIYYCRHIGFVTLFFTACFSIGFLLAAKKEYFAVSASYYFSYSRNVDLRIEFTETEFNMIRIFFIFSFILSTAWSYADVVAMRAVRRHMKATRDSLPY</sequence>
<reference evidence="2" key="1">
    <citation type="submission" date="2023-10" db="EMBL/GenBank/DDBJ databases">
        <title>Genome assembly of Pristionchus species.</title>
        <authorList>
            <person name="Yoshida K."/>
            <person name="Sommer R.J."/>
        </authorList>
    </citation>
    <scope>NUCLEOTIDE SEQUENCE</scope>
    <source>
        <strain evidence="2">RS5133</strain>
    </source>
</reference>
<protein>
    <recommendedName>
        <fullName evidence="4">G protein-coupled receptor</fullName>
    </recommendedName>
</protein>
<evidence type="ECO:0000256" key="1">
    <source>
        <dbReference type="SAM" id="Phobius"/>
    </source>
</evidence>
<organism evidence="2 3">
    <name type="scientific">Pristionchus fissidentatus</name>
    <dbReference type="NCBI Taxonomy" id="1538716"/>
    <lineage>
        <taxon>Eukaryota</taxon>
        <taxon>Metazoa</taxon>
        <taxon>Ecdysozoa</taxon>
        <taxon>Nematoda</taxon>
        <taxon>Chromadorea</taxon>
        <taxon>Rhabditida</taxon>
        <taxon>Rhabditina</taxon>
        <taxon>Diplogasteromorpha</taxon>
        <taxon>Diplogasteroidea</taxon>
        <taxon>Neodiplogasteridae</taxon>
        <taxon>Pristionchus</taxon>
    </lineage>
</organism>
<evidence type="ECO:0008006" key="4">
    <source>
        <dbReference type="Google" id="ProtNLM"/>
    </source>
</evidence>
<keyword evidence="1" id="KW-1133">Transmembrane helix</keyword>
<name>A0AAV5V567_9BILA</name>
<accession>A0AAV5V567</accession>
<keyword evidence="3" id="KW-1185">Reference proteome</keyword>
<dbReference type="EMBL" id="BTSY01000002">
    <property type="protein sequence ID" value="GMT14584.1"/>
    <property type="molecule type" value="Genomic_DNA"/>
</dbReference>
<feature type="non-terminal residue" evidence="2">
    <location>
        <position position="1"/>
    </location>
</feature>
<feature type="transmembrane region" description="Helical" evidence="1">
    <location>
        <begin position="151"/>
        <end position="174"/>
    </location>
</feature>
<gene>
    <name evidence="2" type="ORF">PFISCL1PPCAC_5881</name>
</gene>
<dbReference type="Proteomes" id="UP001432322">
    <property type="component" value="Unassembled WGS sequence"/>
</dbReference>
<keyword evidence="1" id="KW-0472">Membrane</keyword>
<evidence type="ECO:0000313" key="3">
    <source>
        <dbReference type="Proteomes" id="UP001432322"/>
    </source>
</evidence>
<evidence type="ECO:0000313" key="2">
    <source>
        <dbReference type="EMBL" id="GMT14584.1"/>
    </source>
</evidence>